<reference evidence="1" key="2">
    <citation type="submission" date="2020-09" db="EMBL/GenBank/DDBJ databases">
        <authorList>
            <person name="Sun Q."/>
            <person name="Zhou Y."/>
        </authorList>
    </citation>
    <scope>NUCLEOTIDE SEQUENCE</scope>
    <source>
        <strain evidence="1">CGMCC 1.12919</strain>
    </source>
</reference>
<gene>
    <name evidence="1" type="ORF">GCM10010994_11930</name>
</gene>
<organism evidence="1 2">
    <name type="scientific">Chelatococcus reniformis</name>
    <dbReference type="NCBI Taxonomy" id="1494448"/>
    <lineage>
        <taxon>Bacteria</taxon>
        <taxon>Pseudomonadati</taxon>
        <taxon>Pseudomonadota</taxon>
        <taxon>Alphaproteobacteria</taxon>
        <taxon>Hyphomicrobiales</taxon>
        <taxon>Chelatococcaceae</taxon>
        <taxon>Chelatococcus</taxon>
    </lineage>
</organism>
<keyword evidence="2" id="KW-1185">Reference proteome</keyword>
<dbReference type="RefSeq" id="WP_210324458.1">
    <property type="nucleotide sequence ID" value="NZ_BMGG01000002.1"/>
</dbReference>
<protein>
    <submittedName>
        <fullName evidence="1">Uncharacterized protein</fullName>
    </submittedName>
</protein>
<sequence length="89" mass="9247">MVNAGLLHAYSDLAAAALRGPLTNAEIGHIEARVIAQIGESGSLSGLPGELMQLAMEAAEDGLRRFFVACCAVRQATPSNAPASVHFKN</sequence>
<accession>A0A916U0K2</accession>
<comment type="caution">
    <text evidence="1">The sequence shown here is derived from an EMBL/GenBank/DDBJ whole genome shotgun (WGS) entry which is preliminary data.</text>
</comment>
<evidence type="ECO:0000313" key="1">
    <source>
        <dbReference type="EMBL" id="GGC54609.1"/>
    </source>
</evidence>
<dbReference type="AlphaFoldDB" id="A0A916U0K2"/>
<dbReference type="EMBL" id="BMGG01000002">
    <property type="protein sequence ID" value="GGC54609.1"/>
    <property type="molecule type" value="Genomic_DNA"/>
</dbReference>
<dbReference type="Proteomes" id="UP000637002">
    <property type="component" value="Unassembled WGS sequence"/>
</dbReference>
<name>A0A916U0K2_9HYPH</name>
<proteinExistence type="predicted"/>
<evidence type="ECO:0000313" key="2">
    <source>
        <dbReference type="Proteomes" id="UP000637002"/>
    </source>
</evidence>
<reference evidence="1" key="1">
    <citation type="journal article" date="2014" name="Int. J. Syst. Evol. Microbiol.">
        <title>Complete genome sequence of Corynebacterium casei LMG S-19264T (=DSM 44701T), isolated from a smear-ripened cheese.</title>
        <authorList>
            <consortium name="US DOE Joint Genome Institute (JGI-PGF)"/>
            <person name="Walter F."/>
            <person name="Albersmeier A."/>
            <person name="Kalinowski J."/>
            <person name="Ruckert C."/>
        </authorList>
    </citation>
    <scope>NUCLEOTIDE SEQUENCE</scope>
    <source>
        <strain evidence="1">CGMCC 1.12919</strain>
    </source>
</reference>